<reference evidence="2 3" key="1">
    <citation type="submission" date="2019-11" db="EMBL/GenBank/DDBJ databases">
        <title>Comparative genomics of hydrocarbon-degrading Desulfosarcina strains.</title>
        <authorList>
            <person name="Watanabe M."/>
            <person name="Kojima H."/>
            <person name="Fukui M."/>
        </authorList>
    </citation>
    <scope>NUCLEOTIDE SEQUENCE [LARGE SCALE GENOMIC DNA]</scope>
    <source>
        <strain evidence="2 3">28bB2T</strain>
    </source>
</reference>
<dbReference type="Proteomes" id="UP000425960">
    <property type="component" value="Chromosome"/>
</dbReference>
<proteinExistence type="predicted"/>
<evidence type="ECO:0000313" key="2">
    <source>
        <dbReference type="EMBL" id="BBO84717.1"/>
    </source>
</evidence>
<dbReference type="EMBL" id="AP021876">
    <property type="protein sequence ID" value="BBO84717.1"/>
    <property type="molecule type" value="Genomic_DNA"/>
</dbReference>
<dbReference type="InterPro" id="IPR041916">
    <property type="entry name" value="Anti_sigma_zinc_sf"/>
</dbReference>
<accession>A0A5K7ZWS4</accession>
<dbReference type="InterPro" id="IPR027383">
    <property type="entry name" value="Znf_put"/>
</dbReference>
<dbReference type="AlphaFoldDB" id="A0A5K7ZWS4"/>
<name>A0A5K7ZWS4_9BACT</name>
<evidence type="ECO:0000259" key="1">
    <source>
        <dbReference type="Pfam" id="PF13490"/>
    </source>
</evidence>
<dbReference type="RefSeq" id="WP_155312164.1">
    <property type="nucleotide sequence ID" value="NZ_AP021876.1"/>
</dbReference>
<feature type="domain" description="Putative zinc-finger" evidence="1">
    <location>
        <begin position="17"/>
        <end position="47"/>
    </location>
</feature>
<dbReference type="KEGG" id="dov:DSCO28_52830"/>
<evidence type="ECO:0000313" key="3">
    <source>
        <dbReference type="Proteomes" id="UP000425960"/>
    </source>
</evidence>
<sequence length="89" mass="10415">MKRNNPKHAHQGCIALFERLSEYIDRELDPPTCRDIEAHIESCKPCQVCLETLKQTVDLCRHLQRQQVPETFSLKLREVIFDLVEKKPG</sequence>
<dbReference type="Pfam" id="PF13490">
    <property type="entry name" value="zf-HC2"/>
    <property type="match status" value="1"/>
</dbReference>
<dbReference type="Gene3D" id="1.10.10.1320">
    <property type="entry name" value="Anti-sigma factor, zinc-finger domain"/>
    <property type="match status" value="1"/>
</dbReference>
<organism evidence="2 3">
    <name type="scientific">Desulfosarcina ovata subsp. sediminis</name>
    <dbReference type="NCBI Taxonomy" id="885957"/>
    <lineage>
        <taxon>Bacteria</taxon>
        <taxon>Pseudomonadati</taxon>
        <taxon>Thermodesulfobacteriota</taxon>
        <taxon>Desulfobacteria</taxon>
        <taxon>Desulfobacterales</taxon>
        <taxon>Desulfosarcinaceae</taxon>
        <taxon>Desulfosarcina</taxon>
    </lineage>
</organism>
<protein>
    <recommendedName>
        <fullName evidence="1">Putative zinc-finger domain-containing protein</fullName>
    </recommendedName>
</protein>
<gene>
    <name evidence="2" type="ORF">DSCO28_52830</name>
</gene>